<keyword evidence="2" id="KW-0130">Cell adhesion</keyword>
<evidence type="ECO:0000313" key="7">
    <source>
        <dbReference type="EMBL" id="MFC4563835.1"/>
    </source>
</evidence>
<sequence>MPTWVRTSARAALLTAGFVALGAGVSYADSSPSTSGNGSLLGGNQLLADLDVPVNAAGNAIGVLGNAGASADRTAALVAESTEEVSTSGNGSLLGGNQAVIDADVPVNAVGNAIAVLGNAGADADSSGAAVVEEDDHHHDHHHGHHHGHHGHGHEGGPERLHDRAESTEREHQLSDADVLAQVDSALATTEYTVAQLAPKPPVFQGGDYVTHQSAPAAPTTDLSSIAEAASGLTRPLEIQPGALQAGPTAPQSAPAEQGTAEVVRQSAPGHHGHGHEGHHGHDGREVSTSGNASLLGGNQAVIDADVPVNLAGNAIGAIGSAGASADRTAALVAEDGEDVSTSGNASLLGGNQLVADLDVPVNAVGNAIAVLGNAGAAGNDSGAAVIEHQRAENGAVQSNTTGVEHHAAAERGAEGGLPELPAPALPAPKVRPLAAEQSPAAPAASQPQGTNELGLPEVALEDVPVVRTLPAPTPEAVAGQARMLSGELSGLADATEGQDADPLGPVTGALGL</sequence>
<evidence type="ECO:0000256" key="5">
    <source>
        <dbReference type="SAM" id="SignalP"/>
    </source>
</evidence>
<evidence type="ECO:0000256" key="3">
    <source>
        <dbReference type="ARBA" id="ARBA00023087"/>
    </source>
</evidence>
<keyword evidence="8" id="KW-1185">Reference proteome</keyword>
<keyword evidence="5" id="KW-0732">Signal</keyword>
<feature type="compositionally biased region" description="Low complexity" evidence="4">
    <location>
        <begin position="433"/>
        <end position="449"/>
    </location>
</feature>
<feature type="domain" description="Chaplin" evidence="6">
    <location>
        <begin position="292"/>
        <end position="332"/>
    </location>
</feature>
<dbReference type="Proteomes" id="UP001595923">
    <property type="component" value="Unassembled WGS sequence"/>
</dbReference>
<feature type="compositionally biased region" description="Basic residues" evidence="4">
    <location>
        <begin position="139"/>
        <end position="152"/>
    </location>
</feature>
<feature type="compositionally biased region" description="Basic and acidic residues" evidence="4">
    <location>
        <begin position="275"/>
        <end position="286"/>
    </location>
</feature>
<dbReference type="PROSITE" id="PS51884">
    <property type="entry name" value="CHAPLIN"/>
    <property type="match status" value="3"/>
</dbReference>
<name>A0ABV9E0W8_9ACTN</name>
<dbReference type="EMBL" id="JBHSFQ010000018">
    <property type="protein sequence ID" value="MFC4563835.1"/>
    <property type="molecule type" value="Genomic_DNA"/>
</dbReference>
<accession>A0ABV9E0W8</accession>
<organism evidence="7 8">
    <name type="scientific">Nocardiopsis mangrovi</name>
    <dbReference type="NCBI Taxonomy" id="1179818"/>
    <lineage>
        <taxon>Bacteria</taxon>
        <taxon>Bacillati</taxon>
        <taxon>Actinomycetota</taxon>
        <taxon>Actinomycetes</taxon>
        <taxon>Streptosporangiales</taxon>
        <taxon>Nocardiopsidaceae</taxon>
        <taxon>Nocardiopsis</taxon>
    </lineage>
</organism>
<feature type="region of interest" description="Disordered" evidence="4">
    <location>
        <begin position="397"/>
        <end position="427"/>
    </location>
</feature>
<keyword evidence="1" id="KW-0134">Cell wall</keyword>
<evidence type="ECO:0000256" key="2">
    <source>
        <dbReference type="ARBA" id="ARBA00022889"/>
    </source>
</evidence>
<feature type="region of interest" description="Disordered" evidence="4">
    <location>
        <begin position="433"/>
        <end position="452"/>
    </location>
</feature>
<evidence type="ECO:0000256" key="1">
    <source>
        <dbReference type="ARBA" id="ARBA00022512"/>
    </source>
</evidence>
<gene>
    <name evidence="7" type="ORF">ACFO4E_18400</name>
</gene>
<dbReference type="InterPro" id="IPR005528">
    <property type="entry name" value="ChpA-H"/>
</dbReference>
<evidence type="ECO:0000313" key="8">
    <source>
        <dbReference type="Proteomes" id="UP001595923"/>
    </source>
</evidence>
<keyword evidence="1" id="KW-0964">Secreted</keyword>
<reference evidence="8" key="1">
    <citation type="journal article" date="2019" name="Int. J. Syst. Evol. Microbiol.">
        <title>The Global Catalogue of Microorganisms (GCM) 10K type strain sequencing project: providing services to taxonomists for standard genome sequencing and annotation.</title>
        <authorList>
            <consortium name="The Broad Institute Genomics Platform"/>
            <consortium name="The Broad Institute Genome Sequencing Center for Infectious Disease"/>
            <person name="Wu L."/>
            <person name="Ma J."/>
        </authorList>
    </citation>
    <scope>NUCLEOTIDE SEQUENCE [LARGE SCALE GENOMIC DNA]</scope>
    <source>
        <strain evidence="8">XZYJ18</strain>
    </source>
</reference>
<proteinExistence type="predicted"/>
<feature type="domain" description="Chaplin" evidence="6">
    <location>
        <begin position="90"/>
        <end position="130"/>
    </location>
</feature>
<keyword evidence="3" id="KW-0034">Amyloid</keyword>
<comment type="caution">
    <text evidence="7">The sequence shown here is derived from an EMBL/GenBank/DDBJ whole genome shotgun (WGS) entry which is preliminary data.</text>
</comment>
<feature type="compositionally biased region" description="Basic and acidic residues" evidence="4">
    <location>
        <begin position="153"/>
        <end position="175"/>
    </location>
</feature>
<feature type="region of interest" description="Disordered" evidence="4">
    <location>
        <begin position="243"/>
        <end position="293"/>
    </location>
</feature>
<feature type="domain" description="Chaplin" evidence="6">
    <location>
        <begin position="345"/>
        <end position="385"/>
    </location>
</feature>
<protein>
    <recommendedName>
        <fullName evidence="6">Chaplin domain-containing protein</fullName>
    </recommendedName>
</protein>
<feature type="region of interest" description="Disordered" evidence="4">
    <location>
        <begin position="494"/>
        <end position="513"/>
    </location>
</feature>
<feature type="signal peptide" evidence="5">
    <location>
        <begin position="1"/>
        <end position="28"/>
    </location>
</feature>
<dbReference type="RefSeq" id="WP_378576441.1">
    <property type="nucleotide sequence ID" value="NZ_JBHSFQ010000018.1"/>
</dbReference>
<evidence type="ECO:0000259" key="6">
    <source>
        <dbReference type="PROSITE" id="PS51884"/>
    </source>
</evidence>
<feature type="region of interest" description="Disordered" evidence="4">
    <location>
        <begin position="125"/>
        <end position="177"/>
    </location>
</feature>
<feature type="compositionally biased region" description="Basic and acidic residues" evidence="4">
    <location>
        <begin position="404"/>
        <end position="414"/>
    </location>
</feature>
<evidence type="ECO:0000256" key="4">
    <source>
        <dbReference type="SAM" id="MobiDB-lite"/>
    </source>
</evidence>
<feature type="chain" id="PRO_5046045588" description="Chaplin domain-containing protein" evidence="5">
    <location>
        <begin position="29"/>
        <end position="513"/>
    </location>
</feature>